<dbReference type="InterPro" id="IPR003593">
    <property type="entry name" value="AAA+_ATPase"/>
</dbReference>
<dbReference type="Gene3D" id="3.40.50.300">
    <property type="entry name" value="P-loop containing nucleotide triphosphate hydrolases"/>
    <property type="match status" value="1"/>
</dbReference>
<dbReference type="PROSITE" id="PS50893">
    <property type="entry name" value="ABC_TRANSPORTER_2"/>
    <property type="match status" value="1"/>
</dbReference>
<dbReference type="SMART" id="SM00382">
    <property type="entry name" value="AAA"/>
    <property type="match status" value="1"/>
</dbReference>
<dbReference type="EMBL" id="JBHDIY010000002">
    <property type="protein sequence ID" value="MFL4470589.1"/>
    <property type="molecule type" value="Genomic_DNA"/>
</dbReference>
<dbReference type="InterPro" id="IPR050093">
    <property type="entry name" value="ABC_SmlMolc_Importer"/>
</dbReference>
<dbReference type="PROSITE" id="PS00211">
    <property type="entry name" value="ABC_TRANSPORTER_1"/>
    <property type="match status" value="1"/>
</dbReference>
<dbReference type="InterPro" id="IPR027417">
    <property type="entry name" value="P-loop_NTPase"/>
</dbReference>
<name>A0ABW8UY89_9RHOB</name>
<protein>
    <submittedName>
        <fullName evidence="5">ABC transporter ATP-binding protein</fullName>
    </submittedName>
</protein>
<keyword evidence="1" id="KW-0813">Transport</keyword>
<dbReference type="Pfam" id="PF00005">
    <property type="entry name" value="ABC_tran"/>
    <property type="match status" value="1"/>
</dbReference>
<evidence type="ECO:0000313" key="5">
    <source>
        <dbReference type="EMBL" id="MFL4470589.1"/>
    </source>
</evidence>
<organism evidence="5 6">
    <name type="scientific">Tateyamaria armeniaca</name>
    <dbReference type="NCBI Taxonomy" id="2518930"/>
    <lineage>
        <taxon>Bacteria</taxon>
        <taxon>Pseudomonadati</taxon>
        <taxon>Pseudomonadota</taxon>
        <taxon>Alphaproteobacteria</taxon>
        <taxon>Rhodobacterales</taxon>
        <taxon>Roseobacteraceae</taxon>
        <taxon>Tateyamaria</taxon>
    </lineage>
</organism>
<keyword evidence="2" id="KW-0547">Nucleotide-binding</keyword>
<evidence type="ECO:0000256" key="1">
    <source>
        <dbReference type="ARBA" id="ARBA00022448"/>
    </source>
</evidence>
<evidence type="ECO:0000256" key="3">
    <source>
        <dbReference type="ARBA" id="ARBA00022840"/>
    </source>
</evidence>
<dbReference type="InterPro" id="IPR003439">
    <property type="entry name" value="ABC_transporter-like_ATP-bd"/>
</dbReference>
<dbReference type="Proteomes" id="UP001627408">
    <property type="component" value="Unassembled WGS sequence"/>
</dbReference>
<reference evidence="5 6" key="1">
    <citation type="submission" date="2024-08" db="EMBL/GenBank/DDBJ databases">
        <title>Tateyamaria sp. nov., isolated from marine algae.</title>
        <authorList>
            <person name="Choi B.J."/>
            <person name="Kim J.M."/>
            <person name="Lee J.K."/>
            <person name="Choi D.G."/>
            <person name="Bayburt H."/>
            <person name="Baek J.H."/>
            <person name="Han D.M."/>
            <person name="Jeon C.O."/>
        </authorList>
    </citation>
    <scope>NUCLEOTIDE SEQUENCE [LARGE SCALE GENOMIC DNA]</scope>
    <source>
        <strain evidence="5 6">KMU-156</strain>
    </source>
</reference>
<evidence type="ECO:0000256" key="2">
    <source>
        <dbReference type="ARBA" id="ARBA00022741"/>
    </source>
</evidence>
<gene>
    <name evidence="5" type="ORF">ACERZ8_12125</name>
</gene>
<proteinExistence type="predicted"/>
<dbReference type="PANTHER" id="PTHR42781:SF8">
    <property type="entry name" value="BICARBONATE TRANSPORT ATP-BINDING PROTEIN CMPC"/>
    <property type="match status" value="1"/>
</dbReference>
<evidence type="ECO:0000313" key="6">
    <source>
        <dbReference type="Proteomes" id="UP001627408"/>
    </source>
</evidence>
<dbReference type="PANTHER" id="PTHR42781">
    <property type="entry name" value="SPERMIDINE/PUTRESCINE IMPORT ATP-BINDING PROTEIN POTA"/>
    <property type="match status" value="1"/>
</dbReference>
<dbReference type="RefSeq" id="WP_407592437.1">
    <property type="nucleotide sequence ID" value="NZ_JBHDIY010000002.1"/>
</dbReference>
<dbReference type="GO" id="GO:0005524">
    <property type="term" value="F:ATP binding"/>
    <property type="evidence" value="ECO:0007669"/>
    <property type="project" value="UniProtKB-KW"/>
</dbReference>
<comment type="caution">
    <text evidence="5">The sequence shown here is derived from an EMBL/GenBank/DDBJ whole genome shotgun (WGS) entry which is preliminary data.</text>
</comment>
<evidence type="ECO:0000259" key="4">
    <source>
        <dbReference type="PROSITE" id="PS50893"/>
    </source>
</evidence>
<feature type="domain" description="ABC transporter" evidence="4">
    <location>
        <begin position="15"/>
        <end position="249"/>
    </location>
</feature>
<dbReference type="SUPFAM" id="SSF52540">
    <property type="entry name" value="P-loop containing nucleoside triphosphate hydrolases"/>
    <property type="match status" value="1"/>
</dbReference>
<accession>A0ABW8UY89</accession>
<keyword evidence="3 5" id="KW-0067">ATP-binding</keyword>
<dbReference type="InterPro" id="IPR017871">
    <property type="entry name" value="ABC_transporter-like_CS"/>
</dbReference>
<keyword evidence="6" id="KW-1185">Reference proteome</keyword>
<sequence>MNKAAAFQSTAGVDIHCADVTKAFGATDVVAPFSMTLAAGQTTALVGPSGCGKSTILRMMAGLDAPDSGTVMLGSDPPETVAGRGGLAMAFQDPSLLPWRSARANIALGAELARKSASDVDALIDLVGLGGFGDHRPAELSGGMRQRVAIARSLVSAPEVLLLDEPFGAVDAMTRRRLNVDLPPCGGRAGRLSCLSPIRSKRPYCCQIVCWSCQSVPRVSLPIYRLTCRPGATTALYKPLNSWPCHGQSTQRWKKARDRHAHHLVDLSCLSAVGRFDTRAG</sequence>